<dbReference type="Proteomes" id="UP000717696">
    <property type="component" value="Unassembled WGS sequence"/>
</dbReference>
<proteinExistence type="predicted"/>
<dbReference type="PROSITE" id="PS51257">
    <property type="entry name" value="PROKAR_LIPOPROTEIN"/>
    <property type="match status" value="1"/>
</dbReference>
<evidence type="ECO:0000313" key="3">
    <source>
        <dbReference type="Proteomes" id="UP000717696"/>
    </source>
</evidence>
<feature type="region of interest" description="Disordered" evidence="1">
    <location>
        <begin position="90"/>
        <end position="110"/>
    </location>
</feature>
<reference evidence="2" key="1">
    <citation type="journal article" date="2021" name="Nat. Commun.">
        <title>Genetic determinants of endophytism in the Arabidopsis root mycobiome.</title>
        <authorList>
            <person name="Mesny F."/>
            <person name="Miyauchi S."/>
            <person name="Thiergart T."/>
            <person name="Pickel B."/>
            <person name="Atanasova L."/>
            <person name="Karlsson M."/>
            <person name="Huettel B."/>
            <person name="Barry K.W."/>
            <person name="Haridas S."/>
            <person name="Chen C."/>
            <person name="Bauer D."/>
            <person name="Andreopoulos W."/>
            <person name="Pangilinan J."/>
            <person name="LaButti K."/>
            <person name="Riley R."/>
            <person name="Lipzen A."/>
            <person name="Clum A."/>
            <person name="Drula E."/>
            <person name="Henrissat B."/>
            <person name="Kohler A."/>
            <person name="Grigoriev I.V."/>
            <person name="Martin F.M."/>
            <person name="Hacquard S."/>
        </authorList>
    </citation>
    <scope>NUCLEOTIDE SEQUENCE</scope>
    <source>
        <strain evidence="2">MPI-CAGE-AT-0021</strain>
    </source>
</reference>
<accession>A0A9P9DWE0</accession>
<protein>
    <submittedName>
        <fullName evidence="2">Uncharacterized protein</fullName>
    </submittedName>
</protein>
<keyword evidence="3" id="KW-1185">Reference proteome</keyword>
<evidence type="ECO:0000313" key="2">
    <source>
        <dbReference type="EMBL" id="KAH7126237.1"/>
    </source>
</evidence>
<comment type="caution">
    <text evidence="2">The sequence shown here is derived from an EMBL/GenBank/DDBJ whole genome shotgun (WGS) entry which is preliminary data.</text>
</comment>
<name>A0A9P9DWE0_9HYPO</name>
<feature type="compositionally biased region" description="Polar residues" evidence="1">
    <location>
        <begin position="90"/>
        <end position="102"/>
    </location>
</feature>
<gene>
    <name evidence="2" type="ORF">B0J13DRAFT_565000</name>
</gene>
<dbReference type="AlphaFoldDB" id="A0A9P9DWE0"/>
<evidence type="ECO:0000256" key="1">
    <source>
        <dbReference type="SAM" id="MobiDB-lite"/>
    </source>
</evidence>
<sequence length="165" mass="18121">MVCSKTNVIHCTSTVLACIVSENIAEFTSPWTGMTLEQWARLPLLENRSIGSSTPPSPPLVLLQREPNLKSGFKARSVDRYAARCSSLPSCGTSAQKETTPAKSGRISASNRRSNCRWRRSMCYCEERRSSRSSQRVPVFMAQVGPSSLALAPGTMRSIVCLPPR</sequence>
<dbReference type="EMBL" id="JAGMUU010000023">
    <property type="protein sequence ID" value="KAH7126237.1"/>
    <property type="molecule type" value="Genomic_DNA"/>
</dbReference>
<organism evidence="2 3">
    <name type="scientific">Dactylonectria estremocensis</name>
    <dbReference type="NCBI Taxonomy" id="1079267"/>
    <lineage>
        <taxon>Eukaryota</taxon>
        <taxon>Fungi</taxon>
        <taxon>Dikarya</taxon>
        <taxon>Ascomycota</taxon>
        <taxon>Pezizomycotina</taxon>
        <taxon>Sordariomycetes</taxon>
        <taxon>Hypocreomycetidae</taxon>
        <taxon>Hypocreales</taxon>
        <taxon>Nectriaceae</taxon>
        <taxon>Dactylonectria</taxon>
    </lineage>
</organism>